<dbReference type="PROSITE" id="PS51257">
    <property type="entry name" value="PROKAR_LIPOPROTEIN"/>
    <property type="match status" value="1"/>
</dbReference>
<evidence type="ECO:0000256" key="3">
    <source>
        <dbReference type="ARBA" id="ARBA00023004"/>
    </source>
</evidence>
<feature type="region of interest" description="Disordered" evidence="5">
    <location>
        <begin position="52"/>
        <end position="75"/>
    </location>
</feature>
<dbReference type="SUPFAM" id="SSF46626">
    <property type="entry name" value="Cytochrome c"/>
    <property type="match status" value="1"/>
</dbReference>
<protein>
    <submittedName>
        <fullName evidence="8">Cytochrome c</fullName>
    </submittedName>
</protein>
<evidence type="ECO:0000256" key="6">
    <source>
        <dbReference type="SAM" id="SignalP"/>
    </source>
</evidence>
<dbReference type="PANTHER" id="PTHR40394:SF2">
    <property type="entry name" value="QUINOL:CYTOCHROME C OXIDOREDUCTASE MEMBRANE PROTEIN"/>
    <property type="match status" value="1"/>
</dbReference>
<reference evidence="8 9" key="1">
    <citation type="submission" date="2019-02" db="EMBL/GenBank/DDBJ databases">
        <title>Pedobacter sp. RP-1-14 sp. nov., isolated from Arctic soil.</title>
        <authorList>
            <person name="Dahal R.H."/>
        </authorList>
    </citation>
    <scope>NUCLEOTIDE SEQUENCE [LARGE SCALE GENOMIC DNA]</scope>
    <source>
        <strain evidence="8 9">RP-1-14</strain>
    </source>
</reference>
<dbReference type="OrthoDB" id="9796771at2"/>
<keyword evidence="9" id="KW-1185">Reference proteome</keyword>
<sequence length="203" mass="22343">MKGSMLAMNKNKVVLASFCILASAVVFSACRDKQSTGLEYARNMYDPIAYNPDQPNKNFANGQTAQTPPKNTAPVGFVEDDIYPNTKEGYEAAGINLVNSLQLTEKNLLEGKHLFKVMCSPCHGMEGDGQGHLVKIEKFSGVPSFHDPEKASSRGGLMKDLSAGKIYHTIKYGVNMMGSYASQLTPEERWKVVLYVQELQKAK</sequence>
<evidence type="ECO:0000313" key="9">
    <source>
        <dbReference type="Proteomes" id="UP000293347"/>
    </source>
</evidence>
<evidence type="ECO:0000256" key="2">
    <source>
        <dbReference type="ARBA" id="ARBA00022723"/>
    </source>
</evidence>
<evidence type="ECO:0000256" key="4">
    <source>
        <dbReference type="PROSITE-ProRule" id="PRU00433"/>
    </source>
</evidence>
<proteinExistence type="predicted"/>
<keyword evidence="6" id="KW-0732">Signal</keyword>
<dbReference type="EMBL" id="SJSL01000001">
    <property type="protein sequence ID" value="TCD03443.1"/>
    <property type="molecule type" value="Genomic_DNA"/>
</dbReference>
<evidence type="ECO:0000313" key="8">
    <source>
        <dbReference type="EMBL" id="TCD03443.1"/>
    </source>
</evidence>
<comment type="caution">
    <text evidence="8">The sequence shown here is derived from an EMBL/GenBank/DDBJ whole genome shotgun (WGS) entry which is preliminary data.</text>
</comment>
<keyword evidence="1 4" id="KW-0349">Heme</keyword>
<dbReference type="AlphaFoldDB" id="A0A4R0NTZ9"/>
<dbReference type="InterPro" id="IPR036909">
    <property type="entry name" value="Cyt_c-like_dom_sf"/>
</dbReference>
<feature type="chain" id="PRO_5020825670" evidence="6">
    <location>
        <begin position="29"/>
        <end position="203"/>
    </location>
</feature>
<evidence type="ECO:0000256" key="5">
    <source>
        <dbReference type="SAM" id="MobiDB-lite"/>
    </source>
</evidence>
<name>A0A4R0NTZ9_9SPHI</name>
<dbReference type="GO" id="GO:0020037">
    <property type="term" value="F:heme binding"/>
    <property type="evidence" value="ECO:0007669"/>
    <property type="project" value="InterPro"/>
</dbReference>
<dbReference type="Gene3D" id="1.10.760.10">
    <property type="entry name" value="Cytochrome c-like domain"/>
    <property type="match status" value="1"/>
</dbReference>
<feature type="compositionally biased region" description="Polar residues" evidence="5">
    <location>
        <begin position="53"/>
        <end position="70"/>
    </location>
</feature>
<keyword evidence="3 4" id="KW-0408">Iron</keyword>
<evidence type="ECO:0000259" key="7">
    <source>
        <dbReference type="PROSITE" id="PS51007"/>
    </source>
</evidence>
<evidence type="ECO:0000256" key="1">
    <source>
        <dbReference type="ARBA" id="ARBA00022617"/>
    </source>
</evidence>
<dbReference type="Pfam" id="PF13442">
    <property type="entry name" value="Cytochrome_CBB3"/>
    <property type="match status" value="1"/>
</dbReference>
<accession>A0A4R0NTZ9</accession>
<keyword evidence="2 4" id="KW-0479">Metal-binding</keyword>
<dbReference type="GO" id="GO:0009055">
    <property type="term" value="F:electron transfer activity"/>
    <property type="evidence" value="ECO:0007669"/>
    <property type="project" value="InterPro"/>
</dbReference>
<dbReference type="InterPro" id="IPR009056">
    <property type="entry name" value="Cyt_c-like_dom"/>
</dbReference>
<dbReference type="Proteomes" id="UP000293347">
    <property type="component" value="Unassembled WGS sequence"/>
</dbReference>
<feature type="signal peptide" evidence="6">
    <location>
        <begin position="1"/>
        <end position="28"/>
    </location>
</feature>
<feature type="domain" description="Cytochrome c" evidence="7">
    <location>
        <begin position="106"/>
        <end position="200"/>
    </location>
</feature>
<dbReference type="GO" id="GO:0046872">
    <property type="term" value="F:metal ion binding"/>
    <property type="evidence" value="ECO:0007669"/>
    <property type="project" value="UniProtKB-KW"/>
</dbReference>
<gene>
    <name evidence="8" type="ORF">EZ437_05595</name>
</gene>
<dbReference type="PROSITE" id="PS51007">
    <property type="entry name" value="CYTC"/>
    <property type="match status" value="1"/>
</dbReference>
<dbReference type="PANTHER" id="PTHR40394">
    <property type="entry name" value="LIPOPROTEIN-RELATED"/>
    <property type="match status" value="1"/>
</dbReference>
<organism evidence="8 9">
    <name type="scientific">Pedobacter psychroterrae</name>
    <dbReference type="NCBI Taxonomy" id="2530453"/>
    <lineage>
        <taxon>Bacteria</taxon>
        <taxon>Pseudomonadati</taxon>
        <taxon>Bacteroidota</taxon>
        <taxon>Sphingobacteriia</taxon>
        <taxon>Sphingobacteriales</taxon>
        <taxon>Sphingobacteriaceae</taxon>
        <taxon>Pedobacter</taxon>
    </lineage>
</organism>